<sequence>MYAISASTKTNSYIHYSRAETQLPKNAFTVSSHLDMLSAFQFKLPKRLLDSARVRLSEIQQQIEEEEEEGEEEGPIVELEDNDDDDSAEIVLAKDISLKKYTGYRDCHPHFPVKLRLDGKRIIAYELPLGAHAIPCGEIAFAVRTWSNRMVSLPEFDIVTGPNTYWTCDVAFRPINRPRPAPGQGCNSAEEAYPTMVVEVGVSQSHKSLYRAAAHYFSPRTTIQIYLAIKIFPRRQNGTRAMVALRFLRTNPNPTRPDIVKSFGTAPIPRQMKYYLQAKHVPDAAITGLRRPGDPPCNAADIASYQMNFPAALLFNGDPAGVPGALAAGFNLDLWLVQAAALMGMLMLRFRAQSPCWGSSPSLKQSANIHHISDSL</sequence>
<feature type="region of interest" description="Disordered" evidence="1">
    <location>
        <begin position="62"/>
        <end position="81"/>
    </location>
</feature>
<feature type="compositionally biased region" description="Acidic residues" evidence="1">
    <location>
        <begin position="63"/>
        <end position="81"/>
    </location>
</feature>
<organism evidence="2 3">
    <name type="scientific">Jimgerdemannia flammicorona</name>
    <dbReference type="NCBI Taxonomy" id="994334"/>
    <lineage>
        <taxon>Eukaryota</taxon>
        <taxon>Fungi</taxon>
        <taxon>Fungi incertae sedis</taxon>
        <taxon>Mucoromycota</taxon>
        <taxon>Mucoromycotina</taxon>
        <taxon>Endogonomycetes</taxon>
        <taxon>Endogonales</taxon>
        <taxon>Endogonaceae</taxon>
        <taxon>Jimgerdemannia</taxon>
    </lineage>
</organism>
<evidence type="ECO:0000313" key="3">
    <source>
        <dbReference type="Proteomes" id="UP000268093"/>
    </source>
</evidence>
<reference evidence="2 3" key="1">
    <citation type="journal article" date="2018" name="New Phytol.">
        <title>Phylogenomics of Endogonaceae and evolution of mycorrhizas within Mucoromycota.</title>
        <authorList>
            <person name="Chang Y."/>
            <person name="Desiro A."/>
            <person name="Na H."/>
            <person name="Sandor L."/>
            <person name="Lipzen A."/>
            <person name="Clum A."/>
            <person name="Barry K."/>
            <person name="Grigoriev I.V."/>
            <person name="Martin F.M."/>
            <person name="Stajich J.E."/>
            <person name="Smith M.E."/>
            <person name="Bonito G."/>
            <person name="Spatafora J.W."/>
        </authorList>
    </citation>
    <scope>NUCLEOTIDE SEQUENCE [LARGE SCALE GENOMIC DNA]</scope>
    <source>
        <strain evidence="2 3">GMNB39</strain>
    </source>
</reference>
<gene>
    <name evidence="2" type="ORF">BC936DRAFT_138437</name>
</gene>
<dbReference type="Proteomes" id="UP000268093">
    <property type="component" value="Unassembled WGS sequence"/>
</dbReference>
<proteinExistence type="predicted"/>
<evidence type="ECO:0000313" key="2">
    <source>
        <dbReference type="EMBL" id="RUP37692.1"/>
    </source>
</evidence>
<accession>A0A433CGD3</accession>
<keyword evidence="3" id="KW-1185">Reference proteome</keyword>
<dbReference type="EMBL" id="RBNI01013091">
    <property type="protein sequence ID" value="RUP37692.1"/>
    <property type="molecule type" value="Genomic_DNA"/>
</dbReference>
<evidence type="ECO:0000256" key="1">
    <source>
        <dbReference type="SAM" id="MobiDB-lite"/>
    </source>
</evidence>
<dbReference type="AlphaFoldDB" id="A0A433CGD3"/>
<dbReference type="OrthoDB" id="2307807at2759"/>
<evidence type="ECO:0008006" key="4">
    <source>
        <dbReference type="Google" id="ProtNLM"/>
    </source>
</evidence>
<name>A0A433CGD3_9FUNG</name>
<comment type="caution">
    <text evidence="2">The sequence shown here is derived from an EMBL/GenBank/DDBJ whole genome shotgun (WGS) entry which is preliminary data.</text>
</comment>
<protein>
    <recommendedName>
        <fullName evidence="4">Restriction endonuclease domain-containing protein</fullName>
    </recommendedName>
</protein>